<gene>
    <name evidence="1" type="ORF">WN944_009756</name>
</gene>
<evidence type="ECO:0000313" key="2">
    <source>
        <dbReference type="Proteomes" id="UP001428341"/>
    </source>
</evidence>
<organism evidence="1 2">
    <name type="scientific">Citrus x changshan-huyou</name>
    <dbReference type="NCBI Taxonomy" id="2935761"/>
    <lineage>
        <taxon>Eukaryota</taxon>
        <taxon>Viridiplantae</taxon>
        <taxon>Streptophyta</taxon>
        <taxon>Embryophyta</taxon>
        <taxon>Tracheophyta</taxon>
        <taxon>Spermatophyta</taxon>
        <taxon>Magnoliopsida</taxon>
        <taxon>eudicotyledons</taxon>
        <taxon>Gunneridae</taxon>
        <taxon>Pentapetalae</taxon>
        <taxon>rosids</taxon>
        <taxon>malvids</taxon>
        <taxon>Sapindales</taxon>
        <taxon>Rutaceae</taxon>
        <taxon>Aurantioideae</taxon>
        <taxon>Citrus</taxon>
    </lineage>
</organism>
<proteinExistence type="predicted"/>
<dbReference type="AlphaFoldDB" id="A0AAP0MST7"/>
<dbReference type="EMBL" id="JBCGBO010000002">
    <property type="protein sequence ID" value="KAK9221330.1"/>
    <property type="molecule type" value="Genomic_DNA"/>
</dbReference>
<reference evidence="1 2" key="1">
    <citation type="submission" date="2024-05" db="EMBL/GenBank/DDBJ databases">
        <title>Haplotype-resolved chromosome-level genome assembly of Huyou (Citrus changshanensis).</title>
        <authorList>
            <person name="Miao C."/>
            <person name="Chen W."/>
            <person name="Wu Y."/>
            <person name="Wang L."/>
            <person name="Zhao S."/>
            <person name="Grierson D."/>
            <person name="Xu C."/>
            <person name="Chen K."/>
        </authorList>
    </citation>
    <scope>NUCLEOTIDE SEQUENCE [LARGE SCALE GENOMIC DNA]</scope>
    <source>
        <strain evidence="1">01-14</strain>
        <tissue evidence="1">Leaf</tissue>
    </source>
</reference>
<name>A0AAP0MST7_9ROSI</name>
<keyword evidence="2" id="KW-1185">Reference proteome</keyword>
<accession>A0AAP0MST7</accession>
<protein>
    <submittedName>
        <fullName evidence="1">Uncharacterized protein</fullName>
    </submittedName>
</protein>
<comment type="caution">
    <text evidence="1">The sequence shown here is derived from an EMBL/GenBank/DDBJ whole genome shotgun (WGS) entry which is preliminary data.</text>
</comment>
<dbReference type="Proteomes" id="UP001428341">
    <property type="component" value="Unassembled WGS sequence"/>
</dbReference>
<sequence length="129" mass="14770">MGVGTPKKKIVRRKNETETARAMVKKLAKTKLIRAVRLRDFLEEGIFDLVADGRRELAHVAVPRRGFVMYEENGIVRLLARSLAALCSLYQQNPEVLLNAIRCPSELLNYKEFSVSWIMELEAVLLHFT</sequence>
<evidence type="ECO:0000313" key="1">
    <source>
        <dbReference type="EMBL" id="KAK9221330.1"/>
    </source>
</evidence>